<dbReference type="InterPro" id="IPR023828">
    <property type="entry name" value="Peptidase_S8_Ser-AS"/>
</dbReference>
<evidence type="ECO:0000256" key="2">
    <source>
        <dbReference type="ARBA" id="ARBA00022670"/>
    </source>
</evidence>
<evidence type="ECO:0000313" key="9">
    <source>
        <dbReference type="EMBL" id="MCA9759494.1"/>
    </source>
</evidence>
<feature type="domain" description="Peptidase S8/S53" evidence="6">
    <location>
        <begin position="5"/>
        <end position="103"/>
    </location>
</feature>
<comment type="caution">
    <text evidence="9">The sequence shown here is derived from an EMBL/GenBank/DDBJ whole genome shotgun (WGS) entry which is preliminary data.</text>
</comment>
<dbReference type="GO" id="GO:0006508">
    <property type="term" value="P:proteolysis"/>
    <property type="evidence" value="ECO:0007669"/>
    <property type="project" value="UniProtKB-KW"/>
</dbReference>
<evidence type="ECO:0000259" key="8">
    <source>
        <dbReference type="Pfam" id="PF20009"/>
    </source>
</evidence>
<evidence type="ECO:0000259" key="7">
    <source>
        <dbReference type="Pfam" id="PF13860"/>
    </source>
</evidence>
<dbReference type="InterPro" id="IPR036852">
    <property type="entry name" value="Peptidase_S8/S53_dom_sf"/>
</dbReference>
<sequence length="806" mass="85662">TLFRSYPEVIAVGATNPADEVATFSNWGDELDVVAPGVDIYSTFPGNTYFKASGTSTAAPFVSGLAALVVSENDEITQHEMEDYLRAHSKPLTGASAERDGYGRVDFTPLTDVSDAPPPYGVATHTNFAWEWLGEDASPETSIADPFDGDYRPNIGAPHAADGYDDGVFRGSLYTLPILPPHLLGGGESFDIGLTVADPMSPRYGSEDSKKLHLDVWADWDGDGTFEGAASEHVVADATFDPTTWGGNHSQEILPFTPVDEHIYGNPVVVRTRLAYGASAGSPDGTVPFGEVEDDTFINFVEEFDVDSRVHVPGVYMTMGNWDLAPDPTPWCGNRGDGWLSATAHPDVGDPCNGFIEAVSVMASPDMDWTEYSAAFIRVWYCHQLFDDMCSEEGDNCRIRIDRNGVKIDLGPIPIGSGTLFFDVSDLVGTDVVRVEFVEDTDLPGHVAIDDLVVWAFDGEDPVAITDLSVSRVAGDRELELDWSAPDENLFIPAPPADGQANVYDIRYSQDPIATDADWMRSRPVRPSELTAAGPTPSAPGGLDGLAFLAPSAFVGYATGVRTMDETTNRSAISNAASVGNTPTLGVVVIGQGEVEGSPGETVTVDFRIGNTGNIADDYAITAMDTEGYELLDLPDLVRLAPGASALYGAQVKIATNANDGDVDSLTVIATSLASAGTVGMGTETILVSGGTSDVSPGPDGTGGPGGGADAVAADAYALRLSGANPFRDRLDLLLELPKETMSSVVVYASDGRKVREVVHETLAAGQHALVWDGKDERGYAVASGTYFLLVRTAEWGERRRVVMVR</sequence>
<dbReference type="Proteomes" id="UP000739538">
    <property type="component" value="Unassembled WGS sequence"/>
</dbReference>
<protein>
    <submittedName>
        <fullName evidence="9">S8 family serine peptidase</fullName>
    </submittedName>
</protein>
<evidence type="ECO:0000256" key="1">
    <source>
        <dbReference type="ARBA" id="ARBA00011073"/>
    </source>
</evidence>
<feature type="domain" description="FlgD/Vpr Ig-like" evidence="7">
    <location>
        <begin position="744"/>
        <end position="791"/>
    </location>
</feature>
<dbReference type="Pfam" id="PF20009">
    <property type="entry name" value="GEVED"/>
    <property type="match status" value="1"/>
</dbReference>
<evidence type="ECO:0000259" key="6">
    <source>
        <dbReference type="Pfam" id="PF00082"/>
    </source>
</evidence>
<evidence type="ECO:0000313" key="10">
    <source>
        <dbReference type="Proteomes" id="UP000739538"/>
    </source>
</evidence>
<dbReference type="Gene3D" id="3.40.50.200">
    <property type="entry name" value="Peptidase S8/S53 domain"/>
    <property type="match status" value="1"/>
</dbReference>
<keyword evidence="4" id="KW-0720">Serine protease</keyword>
<dbReference type="SUPFAM" id="SSF52743">
    <property type="entry name" value="Subtilisin-like"/>
    <property type="match status" value="1"/>
</dbReference>
<dbReference type="InterPro" id="IPR000209">
    <property type="entry name" value="Peptidase_S8/S53_dom"/>
</dbReference>
<feature type="non-terminal residue" evidence="9">
    <location>
        <position position="1"/>
    </location>
</feature>
<comment type="similarity">
    <text evidence="1 5">Belongs to the peptidase S8 family.</text>
</comment>
<dbReference type="Gene3D" id="2.60.40.4070">
    <property type="match status" value="1"/>
</dbReference>
<reference evidence="9" key="2">
    <citation type="journal article" date="2021" name="Microbiome">
        <title>Successional dynamics and alternative stable states in a saline activated sludge microbial community over 9 years.</title>
        <authorList>
            <person name="Wang Y."/>
            <person name="Ye J."/>
            <person name="Ju F."/>
            <person name="Liu L."/>
            <person name="Boyd J.A."/>
            <person name="Deng Y."/>
            <person name="Parks D.H."/>
            <person name="Jiang X."/>
            <person name="Yin X."/>
            <person name="Woodcroft B.J."/>
            <person name="Tyson G.W."/>
            <person name="Hugenholtz P."/>
            <person name="Polz M.F."/>
            <person name="Zhang T."/>
        </authorList>
    </citation>
    <scope>NUCLEOTIDE SEQUENCE</scope>
    <source>
        <strain evidence="9">HKST-UBA02</strain>
    </source>
</reference>
<evidence type="ECO:0000256" key="4">
    <source>
        <dbReference type="ARBA" id="ARBA00022825"/>
    </source>
</evidence>
<dbReference type="InterPro" id="IPR051048">
    <property type="entry name" value="Peptidase_S8/S53_subtilisin"/>
</dbReference>
<dbReference type="EMBL" id="JAGQHS010000366">
    <property type="protein sequence ID" value="MCA9759494.1"/>
    <property type="molecule type" value="Genomic_DNA"/>
</dbReference>
<keyword evidence="2" id="KW-0645">Protease</keyword>
<feature type="domain" description="GEVED" evidence="8">
    <location>
        <begin position="214"/>
        <end position="294"/>
    </location>
</feature>
<dbReference type="PROSITE" id="PS51892">
    <property type="entry name" value="SUBTILASE"/>
    <property type="match status" value="1"/>
</dbReference>
<gene>
    <name evidence="9" type="ORF">KDA27_27110</name>
</gene>
<dbReference type="PANTHER" id="PTHR43399:SF4">
    <property type="entry name" value="CELL WALL-ASSOCIATED PROTEASE"/>
    <property type="match status" value="1"/>
</dbReference>
<proteinExistence type="inferred from homology"/>
<keyword evidence="3" id="KW-0378">Hydrolase</keyword>
<name>A0A956NLT7_UNCEI</name>
<dbReference type="GO" id="GO:0004252">
    <property type="term" value="F:serine-type endopeptidase activity"/>
    <property type="evidence" value="ECO:0007669"/>
    <property type="project" value="InterPro"/>
</dbReference>
<dbReference type="PANTHER" id="PTHR43399">
    <property type="entry name" value="SUBTILISIN-RELATED"/>
    <property type="match status" value="1"/>
</dbReference>
<reference evidence="9" key="1">
    <citation type="submission" date="2020-04" db="EMBL/GenBank/DDBJ databases">
        <authorList>
            <person name="Zhang T."/>
        </authorList>
    </citation>
    <scope>NUCLEOTIDE SEQUENCE</scope>
    <source>
        <strain evidence="9">HKST-UBA02</strain>
    </source>
</reference>
<organism evidence="9 10">
    <name type="scientific">Eiseniibacteriota bacterium</name>
    <dbReference type="NCBI Taxonomy" id="2212470"/>
    <lineage>
        <taxon>Bacteria</taxon>
        <taxon>Candidatus Eiseniibacteriota</taxon>
    </lineage>
</organism>
<evidence type="ECO:0000256" key="3">
    <source>
        <dbReference type="ARBA" id="ARBA00022801"/>
    </source>
</evidence>
<dbReference type="Pfam" id="PF13860">
    <property type="entry name" value="FlgD_ig"/>
    <property type="match status" value="1"/>
</dbReference>
<dbReference type="InterPro" id="IPR025965">
    <property type="entry name" value="FlgD/Vpr_Ig-like"/>
</dbReference>
<dbReference type="AlphaFoldDB" id="A0A956NLT7"/>
<evidence type="ECO:0000256" key="5">
    <source>
        <dbReference type="PROSITE-ProRule" id="PRU01240"/>
    </source>
</evidence>
<dbReference type="Pfam" id="PF00082">
    <property type="entry name" value="Peptidase_S8"/>
    <property type="match status" value="1"/>
</dbReference>
<accession>A0A956NLT7</accession>
<dbReference type="InterPro" id="IPR045474">
    <property type="entry name" value="GEVED"/>
</dbReference>
<comment type="caution">
    <text evidence="5">Lacks conserved residue(s) required for the propagation of feature annotation.</text>
</comment>
<dbReference type="PROSITE" id="PS00138">
    <property type="entry name" value="SUBTILASE_SER"/>
    <property type="match status" value="1"/>
</dbReference>